<dbReference type="Proteomes" id="UP000324222">
    <property type="component" value="Unassembled WGS sequence"/>
</dbReference>
<protein>
    <recommendedName>
        <fullName evidence="5">Secreted protein</fullName>
    </recommendedName>
</protein>
<evidence type="ECO:0000256" key="2">
    <source>
        <dbReference type="SAM" id="SignalP"/>
    </source>
</evidence>
<keyword evidence="4" id="KW-1185">Reference proteome</keyword>
<evidence type="ECO:0000256" key="1">
    <source>
        <dbReference type="SAM" id="MobiDB-lite"/>
    </source>
</evidence>
<dbReference type="AlphaFoldDB" id="A0A5B7I642"/>
<comment type="caution">
    <text evidence="3">The sequence shown here is derived from an EMBL/GenBank/DDBJ whole genome shotgun (WGS) entry which is preliminary data.</text>
</comment>
<feature type="compositionally biased region" description="Basic and acidic residues" evidence="1">
    <location>
        <begin position="81"/>
        <end position="91"/>
    </location>
</feature>
<keyword evidence="2" id="KW-0732">Signal</keyword>
<accession>A0A5B7I642</accession>
<name>A0A5B7I642_PORTR</name>
<evidence type="ECO:0000313" key="4">
    <source>
        <dbReference type="Proteomes" id="UP000324222"/>
    </source>
</evidence>
<feature type="region of interest" description="Disordered" evidence="1">
    <location>
        <begin position="81"/>
        <end position="118"/>
    </location>
</feature>
<feature type="signal peptide" evidence="2">
    <location>
        <begin position="1"/>
        <end position="23"/>
    </location>
</feature>
<sequence length="118" mass="12874">MITAHLKGYQCFLILFCLILAHPRDINTPCTLLSIRSPVLGISASSPVRNVTGVGIRCANEGGVVPLDQLGRPNMQLHLRREENLQLDRTGKGKGARNRREGGGRGTEWSGGKRGEEK</sequence>
<evidence type="ECO:0000313" key="3">
    <source>
        <dbReference type="EMBL" id="MPC80851.1"/>
    </source>
</evidence>
<gene>
    <name evidence="3" type="ORF">E2C01_075444</name>
</gene>
<proteinExistence type="predicted"/>
<dbReference type="EMBL" id="VSRR010055174">
    <property type="protein sequence ID" value="MPC80851.1"/>
    <property type="molecule type" value="Genomic_DNA"/>
</dbReference>
<organism evidence="3 4">
    <name type="scientific">Portunus trituberculatus</name>
    <name type="common">Swimming crab</name>
    <name type="synonym">Neptunus trituberculatus</name>
    <dbReference type="NCBI Taxonomy" id="210409"/>
    <lineage>
        <taxon>Eukaryota</taxon>
        <taxon>Metazoa</taxon>
        <taxon>Ecdysozoa</taxon>
        <taxon>Arthropoda</taxon>
        <taxon>Crustacea</taxon>
        <taxon>Multicrustacea</taxon>
        <taxon>Malacostraca</taxon>
        <taxon>Eumalacostraca</taxon>
        <taxon>Eucarida</taxon>
        <taxon>Decapoda</taxon>
        <taxon>Pleocyemata</taxon>
        <taxon>Brachyura</taxon>
        <taxon>Eubrachyura</taxon>
        <taxon>Portunoidea</taxon>
        <taxon>Portunidae</taxon>
        <taxon>Portuninae</taxon>
        <taxon>Portunus</taxon>
    </lineage>
</organism>
<reference evidence="3 4" key="1">
    <citation type="submission" date="2019-05" db="EMBL/GenBank/DDBJ databases">
        <title>Another draft genome of Portunus trituberculatus and its Hox gene families provides insights of decapod evolution.</title>
        <authorList>
            <person name="Jeong J.-H."/>
            <person name="Song I."/>
            <person name="Kim S."/>
            <person name="Choi T."/>
            <person name="Kim D."/>
            <person name="Ryu S."/>
            <person name="Kim W."/>
        </authorList>
    </citation>
    <scope>NUCLEOTIDE SEQUENCE [LARGE SCALE GENOMIC DNA]</scope>
    <source>
        <tissue evidence="3">Muscle</tissue>
    </source>
</reference>
<evidence type="ECO:0008006" key="5">
    <source>
        <dbReference type="Google" id="ProtNLM"/>
    </source>
</evidence>
<feature type="chain" id="PRO_5022713440" description="Secreted protein" evidence="2">
    <location>
        <begin position="24"/>
        <end position="118"/>
    </location>
</feature>